<evidence type="ECO:0000256" key="3">
    <source>
        <dbReference type="ARBA" id="ARBA00012973"/>
    </source>
</evidence>
<dbReference type="EMBL" id="AP013035">
    <property type="protein sequence ID" value="BAT72272.1"/>
    <property type="molecule type" value="Genomic_DNA"/>
</dbReference>
<dbReference type="FunFam" id="3.30.160.270:FF:000003">
    <property type="entry name" value="2-isopropylmalate synthase"/>
    <property type="match status" value="1"/>
</dbReference>
<dbReference type="Pfam" id="PF00682">
    <property type="entry name" value="HMGL-like"/>
    <property type="match status" value="1"/>
</dbReference>
<evidence type="ECO:0000256" key="1">
    <source>
        <dbReference type="ARBA" id="ARBA00004689"/>
    </source>
</evidence>
<dbReference type="PANTHER" id="PTHR10277">
    <property type="entry name" value="HOMOCITRATE SYNTHASE-RELATED"/>
    <property type="match status" value="1"/>
</dbReference>
<dbReference type="Proteomes" id="UP000063234">
    <property type="component" value="Chromosome"/>
</dbReference>
<keyword evidence="5" id="KW-0432">Leucine biosynthesis</keyword>
<feature type="domain" description="Pyruvate carboxyltransferase" evidence="10">
    <location>
        <begin position="4"/>
        <end position="263"/>
    </location>
</feature>
<evidence type="ECO:0000313" key="12">
    <source>
        <dbReference type="Proteomes" id="UP000063234"/>
    </source>
</evidence>
<organism evidence="11 12">
    <name type="scientific">Thermosulfidibacter takaii (strain DSM 17441 / JCM 13301 / NBRC 103674 / ABI70S6)</name>
    <dbReference type="NCBI Taxonomy" id="1298851"/>
    <lineage>
        <taxon>Bacteria</taxon>
        <taxon>Pseudomonadati</taxon>
        <taxon>Thermosulfidibacterota</taxon>
        <taxon>Thermosulfidibacteria</taxon>
        <taxon>Thermosulfidibacterales</taxon>
        <taxon>Thermosulfidibacteraceae</taxon>
    </lineage>
</organism>
<evidence type="ECO:0000259" key="10">
    <source>
        <dbReference type="PROSITE" id="PS50991"/>
    </source>
</evidence>
<evidence type="ECO:0000313" key="11">
    <source>
        <dbReference type="EMBL" id="BAT72272.1"/>
    </source>
</evidence>
<dbReference type="Gene3D" id="3.30.160.270">
    <property type="match status" value="1"/>
</dbReference>
<evidence type="ECO:0000256" key="7">
    <source>
        <dbReference type="ARBA" id="ARBA00022679"/>
    </source>
</evidence>
<dbReference type="InterPro" id="IPR002034">
    <property type="entry name" value="AIPM/Hcit_synth_CS"/>
</dbReference>
<dbReference type="EC" id="2.3.3.13" evidence="3"/>
<accession>A0A0S3QVB4</accession>
<dbReference type="Pfam" id="PF22617">
    <property type="entry name" value="HCS_D2"/>
    <property type="match status" value="1"/>
</dbReference>
<dbReference type="InterPro" id="IPR013785">
    <property type="entry name" value="Aldolase_TIM"/>
</dbReference>
<dbReference type="Gene3D" id="1.10.238.260">
    <property type="match status" value="1"/>
</dbReference>
<evidence type="ECO:0000256" key="8">
    <source>
        <dbReference type="ARBA" id="ARBA00023211"/>
    </source>
</evidence>
<dbReference type="InterPro" id="IPR000891">
    <property type="entry name" value="PYR_CT"/>
</dbReference>
<evidence type="ECO:0000256" key="6">
    <source>
        <dbReference type="ARBA" id="ARBA00022605"/>
    </source>
</evidence>
<dbReference type="SUPFAM" id="SSF110921">
    <property type="entry name" value="2-isopropylmalate synthase LeuA, allosteric (dimerisation) domain"/>
    <property type="match status" value="1"/>
</dbReference>
<name>A0A0S3QVB4_THET7</name>
<dbReference type="GO" id="GO:0003852">
    <property type="term" value="F:2-isopropylmalate synthase activity"/>
    <property type="evidence" value="ECO:0007669"/>
    <property type="project" value="UniProtKB-EC"/>
</dbReference>
<keyword evidence="12" id="KW-1185">Reference proteome</keyword>
<dbReference type="PROSITE" id="PS00816">
    <property type="entry name" value="AIPM_HOMOCIT_SYNTH_2"/>
    <property type="match status" value="1"/>
</dbReference>
<protein>
    <recommendedName>
        <fullName evidence="4">2-isopropylmalate synthase</fullName>
        <ecNumber evidence="3">2.3.3.13</ecNumber>
    </recommendedName>
</protein>
<dbReference type="AlphaFoldDB" id="A0A0S3QVB4"/>
<dbReference type="InterPro" id="IPR013709">
    <property type="entry name" value="2-isopropylmalate_synth_dimer"/>
</dbReference>
<proteinExistence type="inferred from homology"/>
<dbReference type="SMART" id="SM00917">
    <property type="entry name" value="LeuA_dimer"/>
    <property type="match status" value="1"/>
</dbReference>
<dbReference type="InterPro" id="IPR050073">
    <property type="entry name" value="2-IPM_HCS-like"/>
</dbReference>
<keyword evidence="11" id="KW-0012">Acyltransferase</keyword>
<dbReference type="Gene3D" id="3.20.20.70">
    <property type="entry name" value="Aldolase class I"/>
    <property type="match status" value="1"/>
</dbReference>
<keyword evidence="9" id="KW-0100">Branched-chain amino acid biosynthesis</keyword>
<reference evidence="12" key="1">
    <citation type="journal article" date="2018" name="Science">
        <title>A primordial and reversible TCA cycle in a facultatively chemolithoautotrophic thermophile.</title>
        <authorList>
            <person name="Nunoura T."/>
            <person name="Chikaraishi Y."/>
            <person name="Izaki R."/>
            <person name="Suwa T."/>
            <person name="Sato T."/>
            <person name="Harada T."/>
            <person name="Mori K."/>
            <person name="Kato Y."/>
            <person name="Miyazaki M."/>
            <person name="Shimamura S."/>
            <person name="Yanagawa K."/>
            <person name="Shuto A."/>
            <person name="Ohkouchi N."/>
            <person name="Fujita N."/>
            <person name="Takaki Y."/>
            <person name="Atomi H."/>
            <person name="Takai K."/>
        </authorList>
    </citation>
    <scope>NUCLEOTIDE SEQUENCE [LARGE SCALE GENOMIC DNA]</scope>
    <source>
        <strain evidence="12">DSM 17441 / JCM 13301 / NBRC 103674 / ABI70S6</strain>
    </source>
</reference>
<keyword evidence="8" id="KW-0464">Manganese</keyword>
<keyword evidence="7 11" id="KW-0808">Transferase</keyword>
<dbReference type="InterPro" id="IPR054691">
    <property type="entry name" value="LeuA/HCS_post-cat"/>
</dbReference>
<dbReference type="Pfam" id="PF08502">
    <property type="entry name" value="LeuA_dimer"/>
    <property type="match status" value="1"/>
</dbReference>
<sequence>MEKVYILDTTLRDGAQSPLVSFTLDERVELAKALAALNVDVIDCGYPALNAEEEEAVRRVVDEIEGPVLSVLAKARESEVEKAISLLQGKKGRVHIPIPTSEIRLAFLAGVSKEEQIKIALDLIKRVKGAGLEVEVTLEDSFRADRGYLKEVARAVSEGGADVLNISDTVGIATPSMVAELTSHLKEIVPENVILSIHCHDDLGMATANTFAALENGARQAHLTIAGVGTRAGNAALEEVVVALKLHEERLCLYTDVELSRLYKTARIFSKITGYVIPPHKAIVGDTVFAHKVEYMRLAVVSEPRTYEIIDSDMIGYPKKRIVLSKRSGKFMFREKVEELGYQLTEEQLEKAFEKFKEIAEKKSEVYDSDIIAIIEDVLLDKGKRVELISYSVKTGSDEEPEAYVKLEIDGEIVESKAKGDGPVDAAFRAIDEAVGLTGRLIDYRINAVSSGKDALGEVFLRVLFKGKEFTGRGIGTDILHASIEAYINAVNKAY</sequence>
<comment type="pathway">
    <text evidence="1">Amino-acid biosynthesis; L-leucine biosynthesis; L-leucine from 3-methyl-2-oxobutanoate: step 1/4.</text>
</comment>
<evidence type="ECO:0000256" key="2">
    <source>
        <dbReference type="ARBA" id="ARBA00009396"/>
    </source>
</evidence>
<evidence type="ECO:0000256" key="4">
    <source>
        <dbReference type="ARBA" id="ARBA00018198"/>
    </source>
</evidence>
<comment type="similarity">
    <text evidence="2">Belongs to the alpha-IPM synthase/homocitrate synthase family. LeuA type 1 subfamily.</text>
</comment>
<dbReference type="OrthoDB" id="9804858at2"/>
<dbReference type="PATRIC" id="fig|1298851.3.peg.1561"/>
<evidence type="ECO:0000256" key="9">
    <source>
        <dbReference type="ARBA" id="ARBA00023304"/>
    </source>
</evidence>
<evidence type="ECO:0000256" key="5">
    <source>
        <dbReference type="ARBA" id="ARBA00022430"/>
    </source>
</evidence>
<dbReference type="InterPro" id="IPR036230">
    <property type="entry name" value="LeuA_allosteric_dom_sf"/>
</dbReference>
<dbReference type="GO" id="GO:0009098">
    <property type="term" value="P:L-leucine biosynthetic process"/>
    <property type="evidence" value="ECO:0007669"/>
    <property type="project" value="UniProtKB-KW"/>
</dbReference>
<dbReference type="PROSITE" id="PS50991">
    <property type="entry name" value="PYR_CT"/>
    <property type="match status" value="1"/>
</dbReference>
<dbReference type="PANTHER" id="PTHR10277:SF9">
    <property type="entry name" value="2-ISOPROPYLMALATE SYNTHASE 1, CHLOROPLASTIC-RELATED"/>
    <property type="match status" value="1"/>
</dbReference>
<dbReference type="RefSeq" id="WP_068550297.1">
    <property type="nucleotide sequence ID" value="NZ_AP013035.1"/>
</dbReference>
<dbReference type="STRING" id="1298851.TST_1486"/>
<keyword evidence="6" id="KW-0028">Amino-acid biosynthesis</keyword>
<dbReference type="KEGG" id="ttk:TST_1486"/>
<gene>
    <name evidence="11" type="ORF">TST_1486</name>
</gene>
<dbReference type="SUPFAM" id="SSF51569">
    <property type="entry name" value="Aldolase"/>
    <property type="match status" value="1"/>
</dbReference>